<dbReference type="GO" id="GO:1901135">
    <property type="term" value="P:carbohydrate derivative metabolic process"/>
    <property type="evidence" value="ECO:0007669"/>
    <property type="project" value="InterPro"/>
</dbReference>
<evidence type="ECO:0000313" key="4">
    <source>
        <dbReference type="Proteomes" id="UP000579605"/>
    </source>
</evidence>
<dbReference type="AlphaFoldDB" id="A0A852ZLI1"/>
<evidence type="ECO:0000259" key="2">
    <source>
        <dbReference type="PROSITE" id="PS51464"/>
    </source>
</evidence>
<dbReference type="PANTHER" id="PTHR30514:SF18">
    <property type="entry name" value="RPIR-FAMILY TRANSCRIPTIONAL REGULATOR"/>
    <property type="match status" value="1"/>
</dbReference>
<keyword evidence="4" id="KW-1185">Reference proteome</keyword>
<dbReference type="SUPFAM" id="SSF53697">
    <property type="entry name" value="SIS domain"/>
    <property type="match status" value="1"/>
</dbReference>
<dbReference type="PROSITE" id="PS51464">
    <property type="entry name" value="SIS"/>
    <property type="match status" value="1"/>
</dbReference>
<feature type="region of interest" description="Disordered" evidence="1">
    <location>
        <begin position="1"/>
        <end position="29"/>
    </location>
</feature>
<sequence>MSAEPSSPDPGSPDQGGPDPSSPDQRYGARLRRRSSSSILLDRLLDHETANLAETARRIRVDGTLEQAAARIVAARRRFVIGGSKSSAYAALLAIDLSASLANVTLVDGIAARPVDVLCDVRSDDVLVAFSFRRYTRQTIAVAREFAAAGGTVVGITDDPDSSLARMAEVAVVVGTRSASYVDSPTAVAAVTHILATLTAASAKGARRRLRRREEVTRDLELYEGA</sequence>
<dbReference type="Pfam" id="PF01380">
    <property type="entry name" value="SIS"/>
    <property type="match status" value="1"/>
</dbReference>
<dbReference type="Gene3D" id="3.40.50.10490">
    <property type="entry name" value="Glucose-6-phosphate isomerase like protein, domain 1"/>
    <property type="match status" value="1"/>
</dbReference>
<gene>
    <name evidence="3" type="ORF">F4554_001914</name>
</gene>
<dbReference type="InterPro" id="IPR001347">
    <property type="entry name" value="SIS_dom"/>
</dbReference>
<dbReference type="EMBL" id="JACBZH010000001">
    <property type="protein sequence ID" value="NYH89276.1"/>
    <property type="molecule type" value="Genomic_DNA"/>
</dbReference>
<name>A0A852ZLI1_9ACTN</name>
<dbReference type="Proteomes" id="UP000579605">
    <property type="component" value="Unassembled WGS sequence"/>
</dbReference>
<proteinExistence type="predicted"/>
<organism evidence="3 4">
    <name type="scientific">Actinopolymorpha rutila</name>
    <dbReference type="NCBI Taxonomy" id="446787"/>
    <lineage>
        <taxon>Bacteria</taxon>
        <taxon>Bacillati</taxon>
        <taxon>Actinomycetota</taxon>
        <taxon>Actinomycetes</taxon>
        <taxon>Propionibacteriales</taxon>
        <taxon>Actinopolymorphaceae</taxon>
        <taxon>Actinopolymorpha</taxon>
    </lineage>
</organism>
<dbReference type="InterPro" id="IPR046348">
    <property type="entry name" value="SIS_dom_sf"/>
</dbReference>
<feature type="domain" description="SIS" evidence="2">
    <location>
        <begin position="68"/>
        <end position="211"/>
    </location>
</feature>
<comment type="caution">
    <text evidence="3">The sequence shown here is derived from an EMBL/GenBank/DDBJ whole genome shotgun (WGS) entry which is preliminary data.</text>
</comment>
<dbReference type="GO" id="GO:0003677">
    <property type="term" value="F:DNA binding"/>
    <property type="evidence" value="ECO:0007669"/>
    <property type="project" value="UniProtKB-KW"/>
</dbReference>
<dbReference type="RefSeq" id="WP_179787031.1">
    <property type="nucleotide sequence ID" value="NZ_BAAARR010000038.1"/>
</dbReference>
<evidence type="ECO:0000313" key="3">
    <source>
        <dbReference type="EMBL" id="NYH89276.1"/>
    </source>
</evidence>
<feature type="compositionally biased region" description="Low complexity" evidence="1">
    <location>
        <begin position="12"/>
        <end position="25"/>
    </location>
</feature>
<accession>A0A852ZLI1</accession>
<dbReference type="GO" id="GO:0003700">
    <property type="term" value="F:DNA-binding transcription factor activity"/>
    <property type="evidence" value="ECO:0007669"/>
    <property type="project" value="InterPro"/>
</dbReference>
<dbReference type="PANTHER" id="PTHR30514">
    <property type="entry name" value="GLUCOKINASE"/>
    <property type="match status" value="1"/>
</dbReference>
<dbReference type="GO" id="GO:0097367">
    <property type="term" value="F:carbohydrate derivative binding"/>
    <property type="evidence" value="ECO:0007669"/>
    <property type="project" value="InterPro"/>
</dbReference>
<reference evidence="3 4" key="1">
    <citation type="submission" date="2020-07" db="EMBL/GenBank/DDBJ databases">
        <title>Sequencing the genomes of 1000 actinobacteria strains.</title>
        <authorList>
            <person name="Klenk H.-P."/>
        </authorList>
    </citation>
    <scope>NUCLEOTIDE SEQUENCE [LARGE SCALE GENOMIC DNA]</scope>
    <source>
        <strain evidence="3 4">DSM 18448</strain>
    </source>
</reference>
<dbReference type="InterPro" id="IPR047640">
    <property type="entry name" value="RpiR-like"/>
</dbReference>
<evidence type="ECO:0000256" key="1">
    <source>
        <dbReference type="SAM" id="MobiDB-lite"/>
    </source>
</evidence>
<protein>
    <submittedName>
        <fullName evidence="3">DNA-binding MurR/RpiR family transcriptional regulator</fullName>
    </submittedName>
</protein>
<keyword evidence="3" id="KW-0238">DNA-binding</keyword>